<comment type="similarity">
    <text evidence="2">Belongs to the methyl-accepting chemotaxis (MCP) protein family.</text>
</comment>
<dbReference type="EMBL" id="MLJW01000011">
    <property type="protein sequence ID" value="OIR14775.1"/>
    <property type="molecule type" value="Genomic_DNA"/>
</dbReference>
<sequence>MSLKIKLLATVLLFQLAIVILAMNLGPSILGWAICIGVAVVSLAALYAVIRSSLFAPLEKLRATIQAVKMEGNLALRLPASNEVTESSARTFNELLDNFQSIVGKVMFNSSQVAASADSLEGMARQVTTGSQTQEDAADAASQAIEEMIGNIQSIAESARLAADNARESRELSSNGAKIAQNAASEIERIAQAFEDSATSINHLGERTQLINGIASSINDIAEQTNLLALNAAIEAARAGEYGRGFAVVADEVRKLAERTSAATREIASVTSSIGTETASAISKVHSGTVLSRDGAALARQAAEALTQINHSSQVMLDESASIATAITEQTVASELVGKKMHHILELVESNSGVVVKMLEQAIHLDHLAANLKELDNVFKMGESGIKGLETHGKAPGVVQAAAQAIEKVLEQAIASGRISEADLFDENYQRIPNVEPPKFHTRFDKLTDDLFPAIQEPLLQQYPEFVYAGAVDRNGYFPTHNRKFSAEPTGDIKQDTLHSRSKRIFTDPVGKRCGNHNLPFLIQTYRRDTGEVVHDISSPIFIRGKQWGGFRIGYKA</sequence>
<evidence type="ECO:0000256" key="1">
    <source>
        <dbReference type="ARBA" id="ARBA00023224"/>
    </source>
</evidence>
<comment type="caution">
    <text evidence="6">The sequence shown here is derived from an EMBL/GenBank/DDBJ whole genome shotgun (WGS) entry which is preliminary data.</text>
</comment>
<feature type="transmembrane region" description="Helical" evidence="3">
    <location>
        <begin position="7"/>
        <end position="23"/>
    </location>
</feature>
<organism evidence="6">
    <name type="scientific">mine drainage metagenome</name>
    <dbReference type="NCBI Taxonomy" id="410659"/>
    <lineage>
        <taxon>unclassified sequences</taxon>
        <taxon>metagenomes</taxon>
        <taxon>ecological metagenomes</taxon>
    </lineage>
</organism>
<reference evidence="6" key="1">
    <citation type="submission" date="2016-10" db="EMBL/GenBank/DDBJ databases">
        <title>Sequence of Gallionella enrichment culture.</title>
        <authorList>
            <person name="Poehlein A."/>
            <person name="Muehling M."/>
            <person name="Daniel R."/>
        </authorList>
    </citation>
    <scope>NUCLEOTIDE SEQUENCE</scope>
</reference>
<accession>A0A1J5T1U8</accession>
<dbReference type="GO" id="GO:0007165">
    <property type="term" value="P:signal transduction"/>
    <property type="evidence" value="ECO:0007669"/>
    <property type="project" value="UniProtKB-KW"/>
</dbReference>
<dbReference type="GO" id="GO:0016020">
    <property type="term" value="C:membrane"/>
    <property type="evidence" value="ECO:0007669"/>
    <property type="project" value="InterPro"/>
</dbReference>
<gene>
    <name evidence="6" type="primary">bdlA_3</name>
    <name evidence="6" type="ORF">GALL_45810</name>
</gene>
<keyword evidence="3" id="KW-0472">Membrane</keyword>
<keyword evidence="1" id="KW-0807">Transducer</keyword>
<dbReference type="PROSITE" id="PS50885">
    <property type="entry name" value="HAMP"/>
    <property type="match status" value="1"/>
</dbReference>
<evidence type="ECO:0000313" key="6">
    <source>
        <dbReference type="EMBL" id="OIR14775.1"/>
    </source>
</evidence>
<dbReference type="CDD" id="cd11386">
    <property type="entry name" value="MCP_signal"/>
    <property type="match status" value="1"/>
</dbReference>
<name>A0A1J5T1U8_9ZZZZ</name>
<feature type="domain" description="Methyl-accepting transducer" evidence="4">
    <location>
        <begin position="109"/>
        <end position="345"/>
    </location>
</feature>
<keyword evidence="3" id="KW-1133">Transmembrane helix</keyword>
<keyword evidence="3" id="KW-0812">Transmembrane</keyword>
<evidence type="ECO:0000259" key="5">
    <source>
        <dbReference type="PROSITE" id="PS50885"/>
    </source>
</evidence>
<dbReference type="PROSITE" id="PS50111">
    <property type="entry name" value="CHEMOTAXIS_TRANSDUC_2"/>
    <property type="match status" value="1"/>
</dbReference>
<dbReference type="PANTHER" id="PTHR32089:SF112">
    <property type="entry name" value="LYSOZYME-LIKE PROTEIN-RELATED"/>
    <property type="match status" value="1"/>
</dbReference>
<dbReference type="AlphaFoldDB" id="A0A1J5T1U8"/>
<dbReference type="InterPro" id="IPR003660">
    <property type="entry name" value="HAMP_dom"/>
</dbReference>
<dbReference type="Gene3D" id="1.10.287.950">
    <property type="entry name" value="Methyl-accepting chemotaxis protein"/>
    <property type="match status" value="1"/>
</dbReference>
<dbReference type="Pfam" id="PF00015">
    <property type="entry name" value="MCPsignal"/>
    <property type="match status" value="1"/>
</dbReference>
<evidence type="ECO:0000256" key="2">
    <source>
        <dbReference type="ARBA" id="ARBA00029447"/>
    </source>
</evidence>
<dbReference type="InterPro" id="IPR004089">
    <property type="entry name" value="MCPsignal_dom"/>
</dbReference>
<evidence type="ECO:0000256" key="3">
    <source>
        <dbReference type="SAM" id="Phobius"/>
    </source>
</evidence>
<proteinExistence type="inferred from homology"/>
<feature type="transmembrane region" description="Helical" evidence="3">
    <location>
        <begin position="29"/>
        <end position="50"/>
    </location>
</feature>
<dbReference type="SMART" id="SM00283">
    <property type="entry name" value="MA"/>
    <property type="match status" value="1"/>
</dbReference>
<dbReference type="SUPFAM" id="SSF58104">
    <property type="entry name" value="Methyl-accepting chemotaxis protein (MCP) signaling domain"/>
    <property type="match status" value="1"/>
</dbReference>
<feature type="domain" description="HAMP" evidence="5">
    <location>
        <begin position="52"/>
        <end position="104"/>
    </location>
</feature>
<protein>
    <submittedName>
        <fullName evidence="6">Biofilm dispersion protein BdlA</fullName>
    </submittedName>
</protein>
<dbReference type="PANTHER" id="PTHR32089">
    <property type="entry name" value="METHYL-ACCEPTING CHEMOTAXIS PROTEIN MCPB"/>
    <property type="match status" value="1"/>
</dbReference>
<evidence type="ECO:0000259" key="4">
    <source>
        <dbReference type="PROSITE" id="PS50111"/>
    </source>
</evidence>